<dbReference type="AlphaFoldDB" id="A0A9X4JW97"/>
<dbReference type="EMBL" id="JAKOAV010000041">
    <property type="protein sequence ID" value="MDF9409746.1"/>
    <property type="molecule type" value="Genomic_DNA"/>
</dbReference>
<organism evidence="3 4">
    <name type="scientific">Pelotomaculum isophthalicicum JI</name>
    <dbReference type="NCBI Taxonomy" id="947010"/>
    <lineage>
        <taxon>Bacteria</taxon>
        <taxon>Bacillati</taxon>
        <taxon>Bacillota</taxon>
        <taxon>Clostridia</taxon>
        <taxon>Eubacteriales</taxon>
        <taxon>Desulfotomaculaceae</taxon>
        <taxon>Pelotomaculum</taxon>
    </lineage>
</organism>
<sequence>MLTQLPKTDFNNKHDISPEKHKTKNIEKESLNEKNLLHDAVANSGLVLTPANILQLQRIIGNHAVAQFLKQQFLQPVQRVESIDSDLPMEDEDAVQMAGSQRQDNNTGMPDHLKAGIETLSGLDLSDVHVHRNSDKPPRVGALAYTQGSDIFIAPGQEQHLPHEAWHAVQQKQGRVQPTTQAAGLLVNDEPELENEADVMGEKALQTKIEANGNDLRYQNANHLLLQAKWKVAESPVEEKTPVQAVWTLNKENAVFVEMTKAEQDKFDEFQNAINNDGMHPREAAEQIGDAEYENLGGTRFSIRLSRGARAYFDVDNDNQVVTIVRVGDHKLS</sequence>
<evidence type="ECO:0000313" key="3">
    <source>
        <dbReference type="EMBL" id="MDF9409746.1"/>
    </source>
</evidence>
<evidence type="ECO:0000313" key="4">
    <source>
        <dbReference type="Proteomes" id="UP001154312"/>
    </source>
</evidence>
<dbReference type="RefSeq" id="WP_277445255.1">
    <property type="nucleotide sequence ID" value="NZ_JAKOAV010000041.1"/>
</dbReference>
<name>A0A9X4JW97_9FIRM</name>
<comment type="caution">
    <text evidence="3">The sequence shown here is derived from an EMBL/GenBank/DDBJ whole genome shotgun (WGS) entry which is preliminary data.</text>
</comment>
<keyword evidence="4" id="KW-1185">Reference proteome</keyword>
<evidence type="ECO:0000259" key="2">
    <source>
        <dbReference type="Pfam" id="PF13699"/>
    </source>
</evidence>
<evidence type="ECO:0000256" key="1">
    <source>
        <dbReference type="SAM" id="MobiDB-lite"/>
    </source>
</evidence>
<feature type="region of interest" description="Disordered" evidence="1">
    <location>
        <begin position="1"/>
        <end position="25"/>
    </location>
</feature>
<gene>
    <name evidence="3" type="ORF">L7E55_15550</name>
</gene>
<feature type="domain" description="eCIS core" evidence="2">
    <location>
        <begin position="109"/>
        <end position="174"/>
    </location>
</feature>
<dbReference type="Pfam" id="PF13699">
    <property type="entry name" value="eCIS_core"/>
    <property type="match status" value="1"/>
</dbReference>
<feature type="compositionally biased region" description="Basic and acidic residues" evidence="1">
    <location>
        <begin position="10"/>
        <end position="25"/>
    </location>
</feature>
<dbReference type="Proteomes" id="UP001154312">
    <property type="component" value="Unassembled WGS sequence"/>
</dbReference>
<protein>
    <submittedName>
        <fullName evidence="3">DUF4157 domain-containing protein</fullName>
    </submittedName>
</protein>
<dbReference type="InterPro" id="IPR025295">
    <property type="entry name" value="eCIS_core_dom"/>
</dbReference>
<proteinExistence type="predicted"/>
<reference evidence="3" key="1">
    <citation type="submission" date="2022-02" db="EMBL/GenBank/DDBJ databases">
        <authorList>
            <person name="Leng L."/>
        </authorList>
    </citation>
    <scope>NUCLEOTIDE SEQUENCE</scope>
    <source>
        <strain evidence="3">JI</strain>
    </source>
</reference>
<accession>A0A9X4JW97</accession>